<dbReference type="EMBL" id="JAEACU010000011">
    <property type="protein sequence ID" value="KAH7514259.1"/>
    <property type="molecule type" value="Genomic_DNA"/>
</dbReference>
<evidence type="ECO:0000259" key="1">
    <source>
        <dbReference type="Pfam" id="PF04937"/>
    </source>
</evidence>
<evidence type="ECO:0000313" key="2">
    <source>
        <dbReference type="EMBL" id="KAH7514259.1"/>
    </source>
</evidence>
<protein>
    <recommendedName>
        <fullName evidence="1">DUF659 domain-containing protein</fullName>
    </recommendedName>
</protein>
<dbReference type="InterPro" id="IPR007021">
    <property type="entry name" value="DUF659"/>
</dbReference>
<accession>A0A978UHH8</accession>
<evidence type="ECO:0000313" key="3">
    <source>
        <dbReference type="Proteomes" id="UP000813462"/>
    </source>
</evidence>
<feature type="domain" description="DUF659" evidence="1">
    <location>
        <begin position="59"/>
        <end position="155"/>
    </location>
</feature>
<reference evidence="2" key="1">
    <citation type="journal article" date="2021" name="Front. Plant Sci.">
        <title>Chromosome-Scale Genome Assembly for Chinese Sour Jujube and Insights Into Its Genome Evolution and Domestication Signature.</title>
        <authorList>
            <person name="Shen L.-Y."/>
            <person name="Luo H."/>
            <person name="Wang X.-L."/>
            <person name="Wang X.-M."/>
            <person name="Qiu X.-J."/>
            <person name="Liu H."/>
            <person name="Zhou S.-S."/>
            <person name="Jia K.-H."/>
            <person name="Nie S."/>
            <person name="Bao Y.-T."/>
            <person name="Zhang R.-G."/>
            <person name="Yun Q.-Z."/>
            <person name="Chai Y.-H."/>
            <person name="Lu J.-Y."/>
            <person name="Li Y."/>
            <person name="Zhao S.-W."/>
            <person name="Mao J.-F."/>
            <person name="Jia S.-G."/>
            <person name="Mao Y.-M."/>
        </authorList>
    </citation>
    <scope>NUCLEOTIDE SEQUENCE</scope>
    <source>
        <strain evidence="2">AT0</strain>
        <tissue evidence="2">Leaf</tissue>
    </source>
</reference>
<dbReference type="AlphaFoldDB" id="A0A978UHH8"/>
<name>A0A978UHH8_ZIZJJ</name>
<proteinExistence type="predicted"/>
<dbReference type="Pfam" id="PF04937">
    <property type="entry name" value="DUF659"/>
    <property type="match status" value="1"/>
</dbReference>
<gene>
    <name evidence="2" type="ORF">FEM48_Zijuj11G0069800</name>
</gene>
<comment type="caution">
    <text evidence="2">The sequence shown here is derived from an EMBL/GenBank/DDBJ whole genome shotgun (WGS) entry which is preliminary data.</text>
</comment>
<sequence>MQHKKKKEVVVGSLEKSLNTTQQDIADKEATSMFYAIALPFNFAKSPYFRQYSKTLANNNLADRQKILLTNMMAASSGGAMFIKSIDANDNIQDEDYVASLFLQLINQIRDANIVQIITYNRKNFKLARLHIESRFASSIVMSRRLKEMKTSLEKMVMDFEWKSYKDANVVASTDTLVLHLIYDMWDSYIISISGDNADLDSHATIELAKLSLNEPKLEIMTLSDDNE</sequence>
<organism evidence="2 3">
    <name type="scientific">Ziziphus jujuba var. spinosa</name>
    <dbReference type="NCBI Taxonomy" id="714518"/>
    <lineage>
        <taxon>Eukaryota</taxon>
        <taxon>Viridiplantae</taxon>
        <taxon>Streptophyta</taxon>
        <taxon>Embryophyta</taxon>
        <taxon>Tracheophyta</taxon>
        <taxon>Spermatophyta</taxon>
        <taxon>Magnoliopsida</taxon>
        <taxon>eudicotyledons</taxon>
        <taxon>Gunneridae</taxon>
        <taxon>Pentapetalae</taxon>
        <taxon>rosids</taxon>
        <taxon>fabids</taxon>
        <taxon>Rosales</taxon>
        <taxon>Rhamnaceae</taxon>
        <taxon>Paliureae</taxon>
        <taxon>Ziziphus</taxon>
    </lineage>
</organism>
<dbReference type="Proteomes" id="UP000813462">
    <property type="component" value="Unassembled WGS sequence"/>
</dbReference>